<name>A0A8C6BNQ2_MONMO</name>
<feature type="transmembrane region" description="Helical" evidence="1">
    <location>
        <begin position="43"/>
        <end position="72"/>
    </location>
</feature>
<evidence type="ECO:0000256" key="1">
    <source>
        <dbReference type="SAM" id="Phobius"/>
    </source>
</evidence>
<keyword evidence="1" id="KW-1133">Transmembrane helix</keyword>
<organism evidence="2 3">
    <name type="scientific">Monodon monoceros</name>
    <name type="common">Narwhal</name>
    <name type="synonym">Ceratodon monodon</name>
    <dbReference type="NCBI Taxonomy" id="40151"/>
    <lineage>
        <taxon>Eukaryota</taxon>
        <taxon>Metazoa</taxon>
        <taxon>Chordata</taxon>
        <taxon>Craniata</taxon>
        <taxon>Vertebrata</taxon>
        <taxon>Euteleostomi</taxon>
        <taxon>Mammalia</taxon>
        <taxon>Eutheria</taxon>
        <taxon>Laurasiatheria</taxon>
        <taxon>Artiodactyla</taxon>
        <taxon>Whippomorpha</taxon>
        <taxon>Cetacea</taxon>
        <taxon>Odontoceti</taxon>
        <taxon>Monodontidae</taxon>
        <taxon>Monodon</taxon>
    </lineage>
</organism>
<accession>A0A8C6BNQ2</accession>
<evidence type="ECO:0000313" key="3">
    <source>
        <dbReference type="Proteomes" id="UP000694561"/>
    </source>
</evidence>
<dbReference type="Proteomes" id="UP000694561">
    <property type="component" value="Unplaced"/>
</dbReference>
<keyword evidence="1" id="KW-0812">Transmembrane</keyword>
<sequence length="99" mass="11439">MSPYQSHKYQENYRKWVVGLFSKVMTKHLPTTFHHILKLPRTLVLLLAGAPCPIPGLWLLTFVASLALLAALRFPAKYHWIHSCSCFTYVWPWSTVVRG</sequence>
<keyword evidence="1" id="KW-0472">Membrane</keyword>
<evidence type="ECO:0000313" key="2">
    <source>
        <dbReference type="Ensembl" id="ENSMMNP00015018359.1"/>
    </source>
</evidence>
<protein>
    <submittedName>
        <fullName evidence="2">Uncharacterized protein</fullName>
    </submittedName>
</protein>
<dbReference type="Ensembl" id="ENSMMNT00015020166.1">
    <property type="protein sequence ID" value="ENSMMNP00015018359.1"/>
    <property type="gene ID" value="ENSMMNG00015013492.1"/>
</dbReference>
<reference evidence="2" key="2">
    <citation type="submission" date="2025-09" db="UniProtKB">
        <authorList>
            <consortium name="Ensembl"/>
        </authorList>
    </citation>
    <scope>IDENTIFICATION</scope>
</reference>
<keyword evidence="3" id="KW-1185">Reference proteome</keyword>
<dbReference type="GeneTree" id="ENSGT01010000223994"/>
<dbReference type="AlphaFoldDB" id="A0A8C6BNQ2"/>
<reference evidence="2" key="1">
    <citation type="submission" date="2025-08" db="UniProtKB">
        <authorList>
            <consortium name="Ensembl"/>
        </authorList>
    </citation>
    <scope>IDENTIFICATION</scope>
</reference>
<proteinExistence type="predicted"/>